<dbReference type="InterPro" id="IPR036291">
    <property type="entry name" value="NAD(P)-bd_dom_sf"/>
</dbReference>
<keyword evidence="1" id="KW-0732">Signal</keyword>
<name>A0ABD1A932_CARAN</name>
<evidence type="ECO:0000313" key="3">
    <source>
        <dbReference type="Proteomes" id="UP001558713"/>
    </source>
</evidence>
<dbReference type="PANTHER" id="PTHR43550">
    <property type="entry name" value="3-KETODIHYDROSPHINGOSINE REDUCTASE"/>
    <property type="match status" value="1"/>
</dbReference>
<gene>
    <name evidence="2" type="ORF">V5N11_029203</name>
</gene>
<dbReference type="SUPFAM" id="SSF51735">
    <property type="entry name" value="NAD(P)-binding Rossmann-fold domains"/>
    <property type="match status" value="1"/>
</dbReference>
<keyword evidence="3" id="KW-1185">Reference proteome</keyword>
<sequence length="91" mass="10196">MAATLHFLHHLSLLIILVLIVRPRSVRIPLIVNQGVFIGKEVEKQSPEEVKFMIDANLIGSFNVIKAALPAMKAREGRGPALQIHWTLICY</sequence>
<dbReference type="EMBL" id="JBANAX010000562">
    <property type="protein sequence ID" value="KAL1203313.1"/>
    <property type="molecule type" value="Genomic_DNA"/>
</dbReference>
<accession>A0ABD1A932</accession>
<feature type="chain" id="PRO_5044745301" evidence="1">
    <location>
        <begin position="24"/>
        <end position="91"/>
    </location>
</feature>
<dbReference type="AlphaFoldDB" id="A0ABD1A932"/>
<proteinExistence type="predicted"/>
<evidence type="ECO:0000256" key="1">
    <source>
        <dbReference type="SAM" id="SignalP"/>
    </source>
</evidence>
<dbReference type="PANTHER" id="PTHR43550:SF3">
    <property type="entry name" value="3-KETODIHYDROSPHINGOSINE REDUCTASE"/>
    <property type="match status" value="1"/>
</dbReference>
<comment type="caution">
    <text evidence="2">The sequence shown here is derived from an EMBL/GenBank/DDBJ whole genome shotgun (WGS) entry which is preliminary data.</text>
</comment>
<protein>
    <submittedName>
        <fullName evidence="2">3-dehydrosphinganine reductase TSC10B</fullName>
    </submittedName>
</protein>
<feature type="signal peptide" evidence="1">
    <location>
        <begin position="1"/>
        <end position="23"/>
    </location>
</feature>
<evidence type="ECO:0000313" key="2">
    <source>
        <dbReference type="EMBL" id="KAL1203313.1"/>
    </source>
</evidence>
<reference evidence="2 3" key="1">
    <citation type="submission" date="2024-04" db="EMBL/GenBank/DDBJ databases">
        <title>Genome assembly C_amara_ONT_v2.</title>
        <authorList>
            <person name="Yant L."/>
            <person name="Moore C."/>
            <person name="Slenker M."/>
        </authorList>
    </citation>
    <scope>NUCLEOTIDE SEQUENCE [LARGE SCALE GENOMIC DNA]</scope>
    <source>
        <tissue evidence="2">Leaf</tissue>
    </source>
</reference>
<dbReference type="Proteomes" id="UP001558713">
    <property type="component" value="Unassembled WGS sequence"/>
</dbReference>
<dbReference type="Gene3D" id="3.40.50.720">
    <property type="entry name" value="NAD(P)-binding Rossmann-like Domain"/>
    <property type="match status" value="1"/>
</dbReference>
<organism evidence="2 3">
    <name type="scientific">Cardamine amara subsp. amara</name>
    <dbReference type="NCBI Taxonomy" id="228776"/>
    <lineage>
        <taxon>Eukaryota</taxon>
        <taxon>Viridiplantae</taxon>
        <taxon>Streptophyta</taxon>
        <taxon>Embryophyta</taxon>
        <taxon>Tracheophyta</taxon>
        <taxon>Spermatophyta</taxon>
        <taxon>Magnoliopsida</taxon>
        <taxon>eudicotyledons</taxon>
        <taxon>Gunneridae</taxon>
        <taxon>Pentapetalae</taxon>
        <taxon>rosids</taxon>
        <taxon>malvids</taxon>
        <taxon>Brassicales</taxon>
        <taxon>Brassicaceae</taxon>
        <taxon>Cardamineae</taxon>
        <taxon>Cardamine</taxon>
    </lineage>
</organism>